<dbReference type="PANTHER" id="PTHR43737">
    <property type="entry name" value="BLL7424 PROTEIN"/>
    <property type="match status" value="1"/>
</dbReference>
<dbReference type="InterPro" id="IPR010869">
    <property type="entry name" value="DUF1501"/>
</dbReference>
<evidence type="ECO:0008006" key="2">
    <source>
        <dbReference type="Google" id="ProtNLM"/>
    </source>
</evidence>
<protein>
    <recommendedName>
        <fullName evidence="2">DUF1501 domain-containing protein</fullName>
    </recommendedName>
</protein>
<sequence length="429" mass="47195">MQIPSTQNQSFTVTRRNVLELAGGLGVSFFLPAWGDAATKKRGEERPKSLITLWMKGGPSQLETWDPHPNTKIGSKTKSIKTKVSGLEIAAIYPEMAEQIHHLNVIRSMVSKEGDHERGTAFLKTGYRPDPTTIYPSLGAIAVKELPNPQIEIPQHVSLGNGQWAARGGYLGDKYDAFKIYNPGKNVRNMKPRVNHQRQERRLKNLEVISKSFRRGRVKQVDETLHQLTIEKSLIMMSSDQLKAFDISKEPSDVVKAYGDSKFGRGCLVARRLVEMGVRAIEVTLTGFDTHVNNYNGHVTQAKILDPAFATLIKELKERDLLESTVLICIGEFGRTPAINAAEGRDHFPSGFSCVLGGGGLKSGLVIGKTDPQGEKLKPTTPIKVKDLSATVLNALGLPYEKELISPIGRPLKLSDGTPIPQLLADNGY</sequence>
<reference evidence="1" key="1">
    <citation type="submission" date="2018-06" db="EMBL/GenBank/DDBJ databases">
        <authorList>
            <person name="Zhirakovskaya E."/>
        </authorList>
    </citation>
    <scope>NUCLEOTIDE SEQUENCE</scope>
</reference>
<organism evidence="1">
    <name type="scientific">hydrothermal vent metagenome</name>
    <dbReference type="NCBI Taxonomy" id="652676"/>
    <lineage>
        <taxon>unclassified sequences</taxon>
        <taxon>metagenomes</taxon>
        <taxon>ecological metagenomes</taxon>
    </lineage>
</organism>
<dbReference type="EMBL" id="UOGL01000270">
    <property type="protein sequence ID" value="VAX38879.1"/>
    <property type="molecule type" value="Genomic_DNA"/>
</dbReference>
<accession>A0A3B1D9E8</accession>
<proteinExistence type="predicted"/>
<gene>
    <name evidence="1" type="ORF">MNBD_PLANCTO02-1683</name>
</gene>
<dbReference type="InterPro" id="IPR017850">
    <property type="entry name" value="Alkaline_phosphatase_core_sf"/>
</dbReference>
<name>A0A3B1D9E8_9ZZZZ</name>
<dbReference type="Pfam" id="PF07394">
    <property type="entry name" value="DUF1501"/>
    <property type="match status" value="1"/>
</dbReference>
<evidence type="ECO:0000313" key="1">
    <source>
        <dbReference type="EMBL" id="VAX38879.1"/>
    </source>
</evidence>
<dbReference type="AlphaFoldDB" id="A0A3B1D9E8"/>
<dbReference type="SUPFAM" id="SSF53649">
    <property type="entry name" value="Alkaline phosphatase-like"/>
    <property type="match status" value="1"/>
</dbReference>
<dbReference type="PANTHER" id="PTHR43737:SF1">
    <property type="entry name" value="DUF1501 DOMAIN-CONTAINING PROTEIN"/>
    <property type="match status" value="1"/>
</dbReference>